<dbReference type="InterPro" id="IPR025157">
    <property type="entry name" value="Hemagglutinin_rpt"/>
</dbReference>
<gene>
    <name evidence="1" type="ORF">F989_01928</name>
</gene>
<evidence type="ECO:0000313" key="1">
    <source>
        <dbReference type="EMBL" id="ENU33150.1"/>
    </source>
</evidence>
<dbReference type="EMBL" id="APOL01000032">
    <property type="protein sequence ID" value="ENU33150.1"/>
    <property type="molecule type" value="Genomic_DNA"/>
</dbReference>
<dbReference type="PATRIC" id="fig|1217671.3.peg.1904"/>
<dbReference type="GO" id="GO:0003824">
    <property type="term" value="F:catalytic activity"/>
    <property type="evidence" value="ECO:0007669"/>
    <property type="project" value="UniProtKB-ARBA"/>
</dbReference>
<name>N8Q3S5_9GAMM</name>
<dbReference type="Pfam" id="PF13332">
    <property type="entry name" value="Fil_haemagg_2"/>
    <property type="match status" value="1"/>
</dbReference>
<dbReference type="AlphaFoldDB" id="N8Q3S5"/>
<evidence type="ECO:0000313" key="2">
    <source>
        <dbReference type="Proteomes" id="UP000018426"/>
    </source>
</evidence>
<proteinExistence type="predicted"/>
<organism evidence="1 2">
    <name type="scientific">Acinetobacter parvus NIPH 1103</name>
    <dbReference type="NCBI Taxonomy" id="1217671"/>
    <lineage>
        <taxon>Bacteria</taxon>
        <taxon>Pseudomonadati</taxon>
        <taxon>Pseudomonadota</taxon>
        <taxon>Gammaproteobacteria</taxon>
        <taxon>Moraxellales</taxon>
        <taxon>Moraxellaceae</taxon>
        <taxon>Acinetobacter</taxon>
    </lineage>
</organism>
<dbReference type="Proteomes" id="UP000018426">
    <property type="component" value="Unassembled WGS sequence"/>
</dbReference>
<protein>
    <submittedName>
        <fullName evidence="1">Uncharacterized protein</fullName>
    </submittedName>
</protein>
<reference evidence="1 2" key="1">
    <citation type="submission" date="2013-02" db="EMBL/GenBank/DDBJ databases">
        <title>The Genome Sequence of Acinetobacter parvus NIPH 1103.</title>
        <authorList>
            <consortium name="The Broad Institute Genome Sequencing Platform"/>
            <consortium name="The Broad Institute Genome Sequencing Center for Infectious Disease"/>
            <person name="Cerqueira G."/>
            <person name="Feldgarden M."/>
            <person name="Courvalin P."/>
            <person name="Perichon B."/>
            <person name="Grillot-Courvalin C."/>
            <person name="Clermont D."/>
            <person name="Rocha E."/>
            <person name="Yoon E.-J."/>
            <person name="Nemec A."/>
            <person name="Walker B."/>
            <person name="Young S.K."/>
            <person name="Zeng Q."/>
            <person name="Gargeya S."/>
            <person name="Fitzgerald M."/>
            <person name="Haas B."/>
            <person name="Abouelleil A."/>
            <person name="Alvarado L."/>
            <person name="Arachchi H.M."/>
            <person name="Berlin A.M."/>
            <person name="Chapman S.B."/>
            <person name="Dewar J."/>
            <person name="Goldberg J."/>
            <person name="Griggs A."/>
            <person name="Gujja S."/>
            <person name="Hansen M."/>
            <person name="Howarth C."/>
            <person name="Imamovic A."/>
            <person name="Larimer J."/>
            <person name="McCowan C."/>
            <person name="Murphy C."/>
            <person name="Neiman D."/>
            <person name="Pearson M."/>
            <person name="Priest M."/>
            <person name="Roberts A."/>
            <person name="Saif S."/>
            <person name="Shea T."/>
            <person name="Sisk P."/>
            <person name="Sykes S."/>
            <person name="Wortman J."/>
            <person name="Nusbaum C."/>
            <person name="Birren B."/>
        </authorList>
    </citation>
    <scope>NUCLEOTIDE SEQUENCE [LARGE SCALE GENOMIC DNA]</scope>
    <source>
        <strain evidence="1 2">NIPH 1103</strain>
    </source>
</reference>
<comment type="caution">
    <text evidence="1">The sequence shown here is derived from an EMBL/GenBank/DDBJ whole genome shotgun (WGS) entry which is preliminary data.</text>
</comment>
<accession>N8Q3S5</accession>
<dbReference type="HOGENOM" id="CLU_1438236_0_0_6"/>
<sequence>MARSTERNDISKSSQSIANQINAGGNIVLNTEQGDITAAHLKADASETIQIQAKNGDVTLNSALNETSQSSTSSNTNFATYKNSQTGYIDQEVAQTQLIAGKNVDINAGKNIELQANDVNAGQSIYVGNTLMQRQADGTLKAADGSLMPENVTLSTLETHDQQWDEQQKGYRGIAKELIKTGLCCINM</sequence>